<evidence type="ECO:0000256" key="2">
    <source>
        <dbReference type="SAM" id="SignalP"/>
    </source>
</evidence>
<feature type="chain" id="PRO_5041346571" evidence="2">
    <location>
        <begin position="22"/>
        <end position="214"/>
    </location>
</feature>
<dbReference type="EMBL" id="JAPUFD010000008">
    <property type="protein sequence ID" value="MDI1488645.1"/>
    <property type="molecule type" value="Genomic_DNA"/>
</dbReference>
<feature type="region of interest" description="Disordered" evidence="1">
    <location>
        <begin position="185"/>
        <end position="214"/>
    </location>
</feature>
<gene>
    <name evidence="3" type="ORF">OHK93_007920</name>
</gene>
<proteinExistence type="predicted"/>
<dbReference type="Proteomes" id="UP001161017">
    <property type="component" value="Unassembled WGS sequence"/>
</dbReference>
<evidence type="ECO:0000256" key="1">
    <source>
        <dbReference type="SAM" id="MobiDB-lite"/>
    </source>
</evidence>
<dbReference type="AlphaFoldDB" id="A0AA43QQQ5"/>
<evidence type="ECO:0000313" key="3">
    <source>
        <dbReference type="EMBL" id="MDI1488645.1"/>
    </source>
</evidence>
<reference evidence="3" key="1">
    <citation type="journal article" date="2023" name="Genome Biol. Evol.">
        <title>First Whole Genome Sequence and Flow Cytometry Genome Size Data for the Lichen-Forming Fungus Ramalina farinacea (Ascomycota).</title>
        <authorList>
            <person name="Llewellyn T."/>
            <person name="Mian S."/>
            <person name="Hill R."/>
            <person name="Leitch I.J."/>
            <person name="Gaya E."/>
        </authorList>
    </citation>
    <scope>NUCLEOTIDE SEQUENCE</scope>
    <source>
        <strain evidence="3">LIQ254RAFAR</strain>
    </source>
</reference>
<sequence length="214" mass="22682">MHRSNAFATIALLCSSTTISALPSTRFLPDLPSLLNRRNTPNASSTDSTCEAQIPQTTSCNSKMAANSCYLAAQDACEMLATDRQHYDIGGQSSSGTCTAVVYLNFVTSLSFADCTAAFQRINDGCVSPGENKQNPHDNEPTMRGWKNTDPGNLNEDTYSGCGNPVDKALPTYELASNNRVGRWGTGCGGNNGPVKHSPTDGAPITARPPPGYP</sequence>
<protein>
    <submittedName>
        <fullName evidence="3">Uncharacterized protein</fullName>
    </submittedName>
</protein>
<name>A0AA43QQQ5_9LECA</name>
<keyword evidence="4" id="KW-1185">Reference proteome</keyword>
<accession>A0AA43QQQ5</accession>
<organism evidence="3 4">
    <name type="scientific">Ramalina farinacea</name>
    <dbReference type="NCBI Taxonomy" id="258253"/>
    <lineage>
        <taxon>Eukaryota</taxon>
        <taxon>Fungi</taxon>
        <taxon>Dikarya</taxon>
        <taxon>Ascomycota</taxon>
        <taxon>Pezizomycotina</taxon>
        <taxon>Lecanoromycetes</taxon>
        <taxon>OSLEUM clade</taxon>
        <taxon>Lecanoromycetidae</taxon>
        <taxon>Lecanorales</taxon>
        <taxon>Lecanorineae</taxon>
        <taxon>Ramalinaceae</taxon>
        <taxon>Ramalina</taxon>
    </lineage>
</organism>
<comment type="caution">
    <text evidence="3">The sequence shown here is derived from an EMBL/GenBank/DDBJ whole genome shotgun (WGS) entry which is preliminary data.</text>
</comment>
<evidence type="ECO:0000313" key="4">
    <source>
        <dbReference type="Proteomes" id="UP001161017"/>
    </source>
</evidence>
<feature type="signal peptide" evidence="2">
    <location>
        <begin position="1"/>
        <end position="21"/>
    </location>
</feature>
<keyword evidence="2" id="KW-0732">Signal</keyword>